<keyword evidence="1" id="KW-0732">Signal</keyword>
<dbReference type="InterPro" id="IPR019546">
    <property type="entry name" value="TAT_signal_bac_arc"/>
</dbReference>
<dbReference type="PANTHER" id="PTHR43737">
    <property type="entry name" value="BLL7424 PROTEIN"/>
    <property type="match status" value="1"/>
</dbReference>
<accession>A0AAW9QXA9</accession>
<evidence type="ECO:0000256" key="1">
    <source>
        <dbReference type="ARBA" id="ARBA00022729"/>
    </source>
</evidence>
<dbReference type="EMBL" id="JBBDHC010000003">
    <property type="protein sequence ID" value="MEJ1248580.1"/>
    <property type="molecule type" value="Genomic_DNA"/>
</dbReference>
<organism evidence="2 3">
    <name type="scientific">Denitratimonas tolerans</name>
    <dbReference type="NCBI Taxonomy" id="1338420"/>
    <lineage>
        <taxon>Bacteria</taxon>
        <taxon>Pseudomonadati</taxon>
        <taxon>Pseudomonadota</taxon>
        <taxon>Gammaproteobacteria</taxon>
        <taxon>Lysobacterales</taxon>
        <taxon>Lysobacteraceae</taxon>
        <taxon>Denitratimonas</taxon>
    </lineage>
</organism>
<dbReference type="AlphaFoldDB" id="A0AAW9QXA9"/>
<reference evidence="2 3" key="1">
    <citation type="journal article" date="2016" name="Antonie Van Leeuwenhoek">
        <title>Denitratimonas tolerans gen. nov., sp. nov., a denitrifying bacterium isolated from a bioreactor for tannery wastewater treatment.</title>
        <authorList>
            <person name="Han S.I."/>
            <person name="Kim J.O."/>
            <person name="Lee Y.R."/>
            <person name="Ekpeghere K.I."/>
            <person name="Koh S.C."/>
            <person name="Whang K.S."/>
        </authorList>
    </citation>
    <scope>NUCLEOTIDE SEQUENCE [LARGE SCALE GENOMIC DNA]</scope>
    <source>
        <strain evidence="2 3">KACC 17565</strain>
    </source>
</reference>
<dbReference type="PANTHER" id="PTHR43737:SF1">
    <property type="entry name" value="DUF1501 DOMAIN-CONTAINING PROTEIN"/>
    <property type="match status" value="1"/>
</dbReference>
<evidence type="ECO:0000313" key="3">
    <source>
        <dbReference type="Proteomes" id="UP001364472"/>
    </source>
</evidence>
<evidence type="ECO:0000313" key="2">
    <source>
        <dbReference type="EMBL" id="MEJ1248580.1"/>
    </source>
</evidence>
<dbReference type="Pfam" id="PF07394">
    <property type="entry name" value="DUF1501"/>
    <property type="match status" value="1"/>
</dbReference>
<dbReference type="PROSITE" id="PS51318">
    <property type="entry name" value="TAT"/>
    <property type="match status" value="1"/>
</dbReference>
<dbReference type="RefSeq" id="WP_337334300.1">
    <property type="nucleotide sequence ID" value="NZ_JBBDHC010000003.1"/>
</dbReference>
<proteinExistence type="predicted"/>
<name>A0AAW9QXA9_9GAMM</name>
<dbReference type="NCBIfam" id="TIGR01409">
    <property type="entry name" value="TAT_signal_seq"/>
    <property type="match status" value="1"/>
</dbReference>
<sequence length="471" mass="49876">MSANRRDFLKGCCAAAIGAGTGRAMAFFDPTGLAGGKSAATGDVLVYVFLRGAMDGLHMVVPWSGPNRVSYEAKRGSMAIPTSRLRRIGTTEWAWHPRAGGGTGDAVGTPAKWLQKLYSSNRLGIVHATGMPTPNRSHFEAQAMMELGTPGATGTSNGWLARYLMAASGLPTPVIAPAYGFGSNLQTSLVGLDEAVGFSDASQFRVDGFHWGWNDDASSIANYQPAHTHLYPLWSGSSSLERAGRDAADALEWMRTFNFTPYHATNNPGGYQPGGGAVYPSGNFGTQLRNLAQMLKSPLKAGLVAAAVDHGFWDTHEGQGMPNPGVAGHWDWYGNLVEELGQALDAFYADLNATPIAGVGTLMDQVTVIVQSEFGRRFLPNASAGTDHGYGNIMFALGNRVRGGQMHGTFPGLDDLSLYEGQDVAVTTDYRQVLSEALVDRMGLAPNALGQVFPGFSYASGGSAPNVFNPG</sequence>
<gene>
    <name evidence="2" type="ORF">WB794_02685</name>
</gene>
<dbReference type="Proteomes" id="UP001364472">
    <property type="component" value="Unassembled WGS sequence"/>
</dbReference>
<protein>
    <submittedName>
        <fullName evidence="2">DUF1501 domain-containing protein</fullName>
    </submittedName>
</protein>
<keyword evidence="3" id="KW-1185">Reference proteome</keyword>
<comment type="caution">
    <text evidence="2">The sequence shown here is derived from an EMBL/GenBank/DDBJ whole genome shotgun (WGS) entry which is preliminary data.</text>
</comment>
<dbReference type="InterPro" id="IPR006311">
    <property type="entry name" value="TAT_signal"/>
</dbReference>
<dbReference type="InterPro" id="IPR010869">
    <property type="entry name" value="DUF1501"/>
</dbReference>